<evidence type="ECO:0000256" key="1">
    <source>
        <dbReference type="ARBA" id="ARBA00023015"/>
    </source>
</evidence>
<dbReference type="PROSITE" id="PS00041">
    <property type="entry name" value="HTH_ARAC_FAMILY_1"/>
    <property type="match status" value="1"/>
</dbReference>
<keyword evidence="2" id="KW-0238">DNA-binding</keyword>
<dbReference type="SMART" id="SM00342">
    <property type="entry name" value="HTH_ARAC"/>
    <property type="match status" value="1"/>
</dbReference>
<dbReference type="Proteomes" id="UP000092024">
    <property type="component" value="Unassembled WGS sequence"/>
</dbReference>
<dbReference type="InterPro" id="IPR009057">
    <property type="entry name" value="Homeodomain-like_sf"/>
</dbReference>
<feature type="domain" description="HTH araC/xylS-type" evidence="4">
    <location>
        <begin position="157"/>
        <end position="255"/>
    </location>
</feature>
<dbReference type="SUPFAM" id="SSF51215">
    <property type="entry name" value="Regulatory protein AraC"/>
    <property type="match status" value="1"/>
</dbReference>
<dbReference type="STRING" id="1844972.A7K91_21645"/>
<dbReference type="GO" id="GO:0043565">
    <property type="term" value="F:sequence-specific DNA binding"/>
    <property type="evidence" value="ECO:0007669"/>
    <property type="project" value="InterPro"/>
</dbReference>
<dbReference type="InterPro" id="IPR018062">
    <property type="entry name" value="HTH_AraC-typ_CS"/>
</dbReference>
<reference evidence="5 6" key="1">
    <citation type="submission" date="2016-05" db="EMBL/GenBank/DDBJ databases">
        <title>Paenibacillus oryzae. sp. nov., isolated from the rice root.</title>
        <authorList>
            <person name="Zhang J."/>
            <person name="Zhang X."/>
        </authorList>
    </citation>
    <scope>NUCLEOTIDE SEQUENCE [LARGE SCALE GENOMIC DNA]</scope>
    <source>
        <strain evidence="5 6">1DrF-4</strain>
    </source>
</reference>
<comment type="caution">
    <text evidence="5">The sequence shown here is derived from an EMBL/GenBank/DDBJ whole genome shotgun (WGS) entry which is preliminary data.</text>
</comment>
<sequence length="261" mass="29770">MLTVEKISFDRGMGWYGDSKENADLSLFIVMTYGKCLFRINGKKVIAEKGDFLYVPAGADYYGKSVPTVFHEKLVYFLKTHVNYVTLPLLQKGIGVAAKAGCFDYSVERLRSAAKEWEEDAPYASVRNASVIMETLVLWSRELDRGEPSDICLQHTEKMKAFIGSGYREKVTKEQLGECIGRSPNYAASLFRRMTGQTISEYVHAVRMRTAVYMLTESLLSITEISEYLGYTDVSYFQRLFKRQFGVPPSHYLKERPKGVY</sequence>
<proteinExistence type="predicted"/>
<dbReference type="Gene3D" id="1.10.10.60">
    <property type="entry name" value="Homeodomain-like"/>
    <property type="match status" value="2"/>
</dbReference>
<keyword evidence="1" id="KW-0805">Transcription regulation</keyword>
<dbReference type="GO" id="GO:0003700">
    <property type="term" value="F:DNA-binding transcription factor activity"/>
    <property type="evidence" value="ECO:0007669"/>
    <property type="project" value="InterPro"/>
</dbReference>
<dbReference type="InterPro" id="IPR037923">
    <property type="entry name" value="HTH-like"/>
</dbReference>
<dbReference type="InterPro" id="IPR018060">
    <property type="entry name" value="HTH_AraC"/>
</dbReference>
<gene>
    <name evidence="5" type="ORF">A7K91_21645</name>
</gene>
<dbReference type="RefSeq" id="WP_068680897.1">
    <property type="nucleotide sequence ID" value="NZ_LYPA01000042.1"/>
</dbReference>
<evidence type="ECO:0000256" key="3">
    <source>
        <dbReference type="ARBA" id="ARBA00023163"/>
    </source>
</evidence>
<name>A0A1A5YMU7_9BACL</name>
<dbReference type="EMBL" id="LYPA01000042">
    <property type="protein sequence ID" value="OBR66936.1"/>
    <property type="molecule type" value="Genomic_DNA"/>
</dbReference>
<evidence type="ECO:0000313" key="5">
    <source>
        <dbReference type="EMBL" id="OBR66936.1"/>
    </source>
</evidence>
<organism evidence="5 6">
    <name type="scientific">Paenibacillus oryzae</name>
    <dbReference type="NCBI Taxonomy" id="1844972"/>
    <lineage>
        <taxon>Bacteria</taxon>
        <taxon>Bacillati</taxon>
        <taxon>Bacillota</taxon>
        <taxon>Bacilli</taxon>
        <taxon>Bacillales</taxon>
        <taxon>Paenibacillaceae</taxon>
        <taxon>Paenibacillus</taxon>
    </lineage>
</organism>
<dbReference type="PANTHER" id="PTHR43280">
    <property type="entry name" value="ARAC-FAMILY TRANSCRIPTIONAL REGULATOR"/>
    <property type="match status" value="1"/>
</dbReference>
<evidence type="ECO:0000256" key="2">
    <source>
        <dbReference type="ARBA" id="ARBA00023125"/>
    </source>
</evidence>
<protein>
    <recommendedName>
        <fullName evidence="4">HTH araC/xylS-type domain-containing protein</fullName>
    </recommendedName>
</protein>
<dbReference type="SUPFAM" id="SSF46689">
    <property type="entry name" value="Homeodomain-like"/>
    <property type="match status" value="1"/>
</dbReference>
<dbReference type="InterPro" id="IPR020449">
    <property type="entry name" value="Tscrpt_reg_AraC-type_HTH"/>
</dbReference>
<evidence type="ECO:0000313" key="6">
    <source>
        <dbReference type="Proteomes" id="UP000092024"/>
    </source>
</evidence>
<dbReference type="PRINTS" id="PR00032">
    <property type="entry name" value="HTHARAC"/>
</dbReference>
<dbReference type="Pfam" id="PF12833">
    <property type="entry name" value="HTH_18"/>
    <property type="match status" value="1"/>
</dbReference>
<keyword evidence="3" id="KW-0804">Transcription</keyword>
<evidence type="ECO:0000259" key="4">
    <source>
        <dbReference type="PROSITE" id="PS01124"/>
    </source>
</evidence>
<keyword evidence="6" id="KW-1185">Reference proteome</keyword>
<accession>A0A1A5YMU7</accession>
<dbReference type="PANTHER" id="PTHR43280:SF10">
    <property type="entry name" value="REGULATORY PROTEIN POCR"/>
    <property type="match status" value="1"/>
</dbReference>
<dbReference type="OrthoDB" id="2644630at2"/>
<dbReference type="AlphaFoldDB" id="A0A1A5YMU7"/>
<dbReference type="PROSITE" id="PS01124">
    <property type="entry name" value="HTH_ARAC_FAMILY_2"/>
    <property type="match status" value="1"/>
</dbReference>